<accession>A0A6I2GDE9</accession>
<dbReference type="Pfam" id="PF00248">
    <property type="entry name" value="Aldo_ket_red"/>
    <property type="match status" value="1"/>
</dbReference>
<dbReference type="PIRSF" id="PIRSF000097">
    <property type="entry name" value="AKR"/>
    <property type="match status" value="1"/>
</dbReference>
<evidence type="ECO:0000256" key="6">
    <source>
        <dbReference type="PIRSR" id="PIRSR000097-3"/>
    </source>
</evidence>
<dbReference type="Gene3D" id="3.20.20.100">
    <property type="entry name" value="NADP-dependent oxidoreductase domain"/>
    <property type="match status" value="1"/>
</dbReference>
<feature type="site" description="Lowers pKa of active site Tyr" evidence="6">
    <location>
        <position position="74"/>
    </location>
</feature>
<feature type="binding site" evidence="5">
    <location>
        <position position="107"/>
    </location>
    <ligand>
        <name>substrate</name>
    </ligand>
</feature>
<keyword evidence="3" id="KW-0560">Oxidoreductase</keyword>
<keyword evidence="2" id="KW-0521">NADP</keyword>
<sequence length="273" mass="30691">MNSIQLIDGKEIPVLGYGTWRNTDPKECVDGVVAALAAGYRHIDTAQMYGNEALVGEGMRLSGVPREEIFLTSKINNNNHAYEDALQSIDASLEALGTDYLDLMLIHWPVVQGHEEDWRESNIQTWRALETAYKAGKVRSIGLSNFKVEHLENLLPHCEIKPVVNQIRLHPGVLQTETVAMSREAGMALEAWSPLSPLPQMLEDSSLVALADKYSKTIAQVLLRYSIDKGYIPLTKSVSAARIQENFEIFDFKLSEEDLTVLDNWQWQGDVFF</sequence>
<dbReference type="GO" id="GO:0016616">
    <property type="term" value="F:oxidoreductase activity, acting on the CH-OH group of donors, NAD or NADP as acceptor"/>
    <property type="evidence" value="ECO:0007669"/>
    <property type="project" value="UniProtKB-ARBA"/>
</dbReference>
<reference evidence="8 9" key="1">
    <citation type="submission" date="2019-11" db="EMBL/GenBank/DDBJ databases">
        <title>Characterisation of Fundicoccus ignavus gen. nov. sp. nov., a novel genus of the family Aerococcaceae isolated from bulk tank milk.</title>
        <authorList>
            <person name="Siebert A."/>
            <person name="Huptas C."/>
            <person name="Wenning M."/>
            <person name="Scherer S."/>
            <person name="Doll E.V."/>
        </authorList>
    </citation>
    <scope>NUCLEOTIDE SEQUENCE [LARGE SCALE GENOMIC DNA]</scope>
    <source>
        <strain evidence="8 9">WS4759</strain>
    </source>
</reference>
<proteinExistence type="inferred from homology"/>
<comment type="caution">
    <text evidence="8">The sequence shown here is derived from an EMBL/GenBank/DDBJ whole genome shotgun (WGS) entry which is preliminary data.</text>
</comment>
<dbReference type="PANTHER" id="PTHR43827:SF3">
    <property type="entry name" value="NADP-DEPENDENT OXIDOREDUCTASE DOMAIN-CONTAINING PROTEIN"/>
    <property type="match status" value="1"/>
</dbReference>
<dbReference type="AlphaFoldDB" id="A0A6I2GDE9"/>
<evidence type="ECO:0000259" key="7">
    <source>
        <dbReference type="Pfam" id="PF00248"/>
    </source>
</evidence>
<keyword evidence="9" id="KW-1185">Reference proteome</keyword>
<dbReference type="PANTHER" id="PTHR43827">
    <property type="entry name" value="2,5-DIKETO-D-GLUCONIC ACID REDUCTASE"/>
    <property type="match status" value="1"/>
</dbReference>
<protein>
    <submittedName>
        <fullName evidence="8">Aldo/keto reductase</fullName>
    </submittedName>
</protein>
<dbReference type="PROSITE" id="PS00798">
    <property type="entry name" value="ALDOKETO_REDUCTASE_1"/>
    <property type="match status" value="1"/>
</dbReference>
<dbReference type="InterPro" id="IPR018170">
    <property type="entry name" value="Aldo/ket_reductase_CS"/>
</dbReference>
<organism evidence="8 9">
    <name type="scientific">Fundicoccus ignavus</name>
    <dbReference type="NCBI Taxonomy" id="2664442"/>
    <lineage>
        <taxon>Bacteria</taxon>
        <taxon>Bacillati</taxon>
        <taxon>Bacillota</taxon>
        <taxon>Bacilli</taxon>
        <taxon>Lactobacillales</taxon>
        <taxon>Aerococcaceae</taxon>
        <taxon>Fundicoccus</taxon>
    </lineage>
</organism>
<evidence type="ECO:0000256" key="1">
    <source>
        <dbReference type="ARBA" id="ARBA00007905"/>
    </source>
</evidence>
<dbReference type="RefSeq" id="WP_153863701.1">
    <property type="nucleotide sequence ID" value="NZ_WJQS01000007.1"/>
</dbReference>
<evidence type="ECO:0000313" key="9">
    <source>
        <dbReference type="Proteomes" id="UP000430975"/>
    </source>
</evidence>
<dbReference type="InterPro" id="IPR020471">
    <property type="entry name" value="AKR"/>
</dbReference>
<feature type="domain" description="NADP-dependent oxidoreductase" evidence="7">
    <location>
        <begin position="15"/>
        <end position="263"/>
    </location>
</feature>
<gene>
    <name evidence="8" type="ORF">GIY09_08170</name>
</gene>
<name>A0A6I2GDE9_9LACT</name>
<dbReference type="FunFam" id="3.20.20.100:FF:000015">
    <property type="entry name" value="Oxidoreductase, aldo/keto reductase family"/>
    <property type="match status" value="1"/>
</dbReference>
<dbReference type="EMBL" id="WJQS01000007">
    <property type="protein sequence ID" value="MRI85840.1"/>
    <property type="molecule type" value="Genomic_DNA"/>
</dbReference>
<evidence type="ECO:0000256" key="2">
    <source>
        <dbReference type="ARBA" id="ARBA00022857"/>
    </source>
</evidence>
<evidence type="ECO:0000313" key="8">
    <source>
        <dbReference type="EMBL" id="MRI85840.1"/>
    </source>
</evidence>
<dbReference type="CDD" id="cd19071">
    <property type="entry name" value="AKR_AKR1-5-like"/>
    <property type="match status" value="1"/>
</dbReference>
<dbReference type="InterPro" id="IPR023210">
    <property type="entry name" value="NADP_OxRdtase_dom"/>
</dbReference>
<evidence type="ECO:0000256" key="5">
    <source>
        <dbReference type="PIRSR" id="PIRSR000097-2"/>
    </source>
</evidence>
<dbReference type="SUPFAM" id="SSF51430">
    <property type="entry name" value="NAD(P)-linked oxidoreductase"/>
    <property type="match status" value="1"/>
</dbReference>
<comment type="similarity">
    <text evidence="1">Belongs to the aldo/keto reductase family.</text>
</comment>
<feature type="active site" description="Proton donor" evidence="4">
    <location>
        <position position="49"/>
    </location>
</feature>
<evidence type="ECO:0000256" key="4">
    <source>
        <dbReference type="PIRSR" id="PIRSR000097-1"/>
    </source>
</evidence>
<dbReference type="PROSITE" id="PS00062">
    <property type="entry name" value="ALDOKETO_REDUCTASE_2"/>
    <property type="match status" value="1"/>
</dbReference>
<dbReference type="Proteomes" id="UP000430975">
    <property type="component" value="Unassembled WGS sequence"/>
</dbReference>
<evidence type="ECO:0000256" key="3">
    <source>
        <dbReference type="ARBA" id="ARBA00023002"/>
    </source>
</evidence>
<dbReference type="InterPro" id="IPR036812">
    <property type="entry name" value="NAD(P)_OxRdtase_dom_sf"/>
</dbReference>
<dbReference type="PRINTS" id="PR00069">
    <property type="entry name" value="ALDKETRDTASE"/>
</dbReference>